<gene>
    <name evidence="1" type="ORF">Bpfe_030366</name>
</gene>
<organism evidence="1 2">
    <name type="scientific">Biomphalaria pfeifferi</name>
    <name type="common">Bloodfluke planorb</name>
    <name type="synonym">Freshwater snail</name>
    <dbReference type="NCBI Taxonomy" id="112525"/>
    <lineage>
        <taxon>Eukaryota</taxon>
        <taxon>Metazoa</taxon>
        <taxon>Spiralia</taxon>
        <taxon>Lophotrochozoa</taxon>
        <taxon>Mollusca</taxon>
        <taxon>Gastropoda</taxon>
        <taxon>Heterobranchia</taxon>
        <taxon>Euthyneura</taxon>
        <taxon>Panpulmonata</taxon>
        <taxon>Hygrophila</taxon>
        <taxon>Lymnaeoidea</taxon>
        <taxon>Planorbidae</taxon>
        <taxon>Biomphalaria</taxon>
    </lineage>
</organism>
<protein>
    <submittedName>
        <fullName evidence="1">Uncharacterized protein</fullName>
    </submittedName>
</protein>
<proteinExistence type="predicted"/>
<dbReference type="Proteomes" id="UP001233172">
    <property type="component" value="Unassembled WGS sequence"/>
</dbReference>
<evidence type="ECO:0000313" key="2">
    <source>
        <dbReference type="Proteomes" id="UP001233172"/>
    </source>
</evidence>
<keyword evidence="2" id="KW-1185">Reference proteome</keyword>
<dbReference type="EMBL" id="JASAOG010000343">
    <property type="protein sequence ID" value="KAK0040214.1"/>
    <property type="molecule type" value="Genomic_DNA"/>
</dbReference>
<comment type="caution">
    <text evidence="1">The sequence shown here is derived from an EMBL/GenBank/DDBJ whole genome shotgun (WGS) entry which is preliminary data.</text>
</comment>
<name>A0AAD8APW6_BIOPF</name>
<accession>A0AAD8APW6</accession>
<reference evidence="1" key="2">
    <citation type="submission" date="2023-04" db="EMBL/GenBank/DDBJ databases">
        <authorList>
            <person name="Bu L."/>
            <person name="Lu L."/>
            <person name="Laidemitt M.R."/>
            <person name="Zhang S.M."/>
            <person name="Mutuku M."/>
            <person name="Mkoji G."/>
            <person name="Steinauer M."/>
            <person name="Loker E.S."/>
        </authorList>
    </citation>
    <scope>NUCLEOTIDE SEQUENCE</scope>
    <source>
        <strain evidence="1">KasaAsao</strain>
        <tissue evidence="1">Whole Snail</tissue>
    </source>
</reference>
<evidence type="ECO:0000313" key="1">
    <source>
        <dbReference type="EMBL" id="KAK0040214.1"/>
    </source>
</evidence>
<reference evidence="1" key="1">
    <citation type="journal article" date="2023" name="PLoS Negl. Trop. Dis.">
        <title>A genome sequence for Biomphalaria pfeifferi, the major vector snail for the human-infecting parasite Schistosoma mansoni.</title>
        <authorList>
            <person name="Bu L."/>
            <person name="Lu L."/>
            <person name="Laidemitt M.R."/>
            <person name="Zhang S.M."/>
            <person name="Mutuku M."/>
            <person name="Mkoji G."/>
            <person name="Steinauer M."/>
            <person name="Loker E.S."/>
        </authorList>
    </citation>
    <scope>NUCLEOTIDE SEQUENCE</scope>
    <source>
        <strain evidence="1">KasaAsao</strain>
    </source>
</reference>
<feature type="non-terminal residue" evidence="1">
    <location>
        <position position="1"/>
    </location>
</feature>
<dbReference type="AlphaFoldDB" id="A0AAD8APW6"/>
<sequence length="59" mass="6748">KKGCFAFCNSLTSDLKTSFKKWHQAMNSTDYSFQCYGINITDFEPKIQSTAMMLLQRAA</sequence>